<sequence length="281" mass="31269">MERKEIFEPIKTAHAVAEVIFFFEFSELLISSRKKMDDLKAGMVDLLPDAKEQKSVQISLGDDEAASVQHSADAIQFSKQSPAGELQWLARVVGPTLSVHCVDYSRWAPVKTQFLAILECALNSLGIKDGFSGVGLKVIDRFRYNESAGAYDLARLVDPESKYVSRHVFDSGHRWHFYSGWYERDAVDLEGVEVLSQLNLDSSFVAISDGVLQNFVTFDHTLALKNVEMGNGVLVALEGGSSAVDVISKVFDNLHEVNKSIIRDVLSKEVADRMNLKRQEA</sequence>
<keyword evidence="2" id="KW-1185">Reference proteome</keyword>
<evidence type="ECO:0000313" key="2">
    <source>
        <dbReference type="Proteomes" id="UP000242930"/>
    </source>
</evidence>
<name>A0A1H6ZUS5_9PSED</name>
<dbReference type="NCBIfam" id="TIGR04255">
    <property type="entry name" value="sporadTIGR04255"/>
    <property type="match status" value="1"/>
</dbReference>
<organism evidence="1 2">
    <name type="scientific">Pseudomonas linyingensis</name>
    <dbReference type="NCBI Taxonomy" id="915471"/>
    <lineage>
        <taxon>Bacteria</taxon>
        <taxon>Pseudomonadati</taxon>
        <taxon>Pseudomonadota</taxon>
        <taxon>Gammaproteobacteria</taxon>
        <taxon>Pseudomonadales</taxon>
        <taxon>Pseudomonadaceae</taxon>
        <taxon>Pseudomonas</taxon>
    </lineage>
</organism>
<gene>
    <name evidence="1" type="ORF">SAMN05216201_11139</name>
</gene>
<dbReference type="AlphaFoldDB" id="A0A1H6ZUS5"/>
<protein>
    <submittedName>
        <fullName evidence="1">TIGR04255 family protein</fullName>
    </submittedName>
</protein>
<dbReference type="Proteomes" id="UP000242930">
    <property type="component" value="Unassembled WGS sequence"/>
</dbReference>
<dbReference type="EMBL" id="FNZE01000011">
    <property type="protein sequence ID" value="SEJ57233.1"/>
    <property type="molecule type" value="Genomic_DNA"/>
</dbReference>
<reference evidence="2" key="1">
    <citation type="submission" date="2016-10" db="EMBL/GenBank/DDBJ databases">
        <authorList>
            <person name="Varghese N."/>
            <person name="Submissions S."/>
        </authorList>
    </citation>
    <scope>NUCLEOTIDE SEQUENCE [LARGE SCALE GENOMIC DNA]</scope>
    <source>
        <strain evidence="2">LMG 25967</strain>
    </source>
</reference>
<accession>A0A1H6ZUS5</accession>
<proteinExistence type="predicted"/>
<dbReference type="RefSeq" id="WP_090311981.1">
    <property type="nucleotide sequence ID" value="NZ_FNZE01000011.1"/>
</dbReference>
<evidence type="ECO:0000313" key="1">
    <source>
        <dbReference type="EMBL" id="SEJ57233.1"/>
    </source>
</evidence>
<dbReference type="InterPro" id="IPR026349">
    <property type="entry name" value="CHP04255"/>
</dbReference>